<evidence type="ECO:0000256" key="8">
    <source>
        <dbReference type="ARBA" id="ARBA00068163"/>
    </source>
</evidence>
<comment type="function">
    <text evidence="6 9">Nucleoside triphosphate pyrophosphatase that hydrolyzes 7-methyl-GTP (m(7)GTP). May have a dual role in cell division arrest and in preventing the incorporation of modified nucleotides into cellular nucleic acids.</text>
</comment>
<dbReference type="PIRSF" id="PIRSF006305">
    <property type="entry name" value="Maf"/>
    <property type="match status" value="1"/>
</dbReference>
<dbReference type="eggNOG" id="COG0424">
    <property type="taxonomic scope" value="Bacteria"/>
</dbReference>
<dbReference type="InterPro" id="IPR029001">
    <property type="entry name" value="ITPase-like_fam"/>
</dbReference>
<evidence type="ECO:0000256" key="2">
    <source>
        <dbReference type="ARBA" id="ARBA00022490"/>
    </source>
</evidence>
<comment type="caution">
    <text evidence="9">Lacks conserved residue(s) required for the propagation of feature annotation.</text>
</comment>
<keyword evidence="2 9" id="KW-0963">Cytoplasm</keyword>
<dbReference type="CDD" id="cd00555">
    <property type="entry name" value="Maf"/>
    <property type="match status" value="1"/>
</dbReference>
<feature type="site" description="Important for substrate specificity" evidence="9">
    <location>
        <position position="75"/>
    </location>
</feature>
<dbReference type="EC" id="3.6.1.-" evidence="9"/>
<feature type="active site" description="Proton acceptor" evidence="9">
    <location>
        <position position="74"/>
    </location>
</feature>
<comment type="cofactor">
    <cofactor evidence="9">
        <name>a divalent metal cation</name>
        <dbReference type="ChEBI" id="CHEBI:60240"/>
    </cofactor>
</comment>
<dbReference type="PANTHER" id="PTHR43213:SF10">
    <property type="entry name" value="7-METHYL-GTP PYROPHOSPHATASE"/>
    <property type="match status" value="1"/>
</dbReference>
<protein>
    <recommendedName>
        <fullName evidence="8 9">7-methyl-GTP pyrophosphatase</fullName>
        <shortName evidence="9">m(7)GTP pyrophosphatase</shortName>
        <ecNumber evidence="9">3.6.1.-</ecNumber>
    </recommendedName>
</protein>
<organism evidence="10 11">
    <name type="scientific">Alishewanella agri BL06</name>
    <dbReference type="NCBI Taxonomy" id="1195246"/>
    <lineage>
        <taxon>Bacteria</taxon>
        <taxon>Pseudomonadati</taxon>
        <taxon>Pseudomonadota</taxon>
        <taxon>Gammaproteobacteria</taxon>
        <taxon>Alteromonadales</taxon>
        <taxon>Alteromonadaceae</taxon>
        <taxon>Alishewanella</taxon>
    </lineage>
</organism>
<dbReference type="PANTHER" id="PTHR43213">
    <property type="entry name" value="BIFUNCTIONAL DTTP/UTP PYROPHOSPHATASE/METHYLTRANSFERASE PROTEIN-RELATED"/>
    <property type="match status" value="1"/>
</dbReference>
<dbReference type="STRING" id="1195246.AGRI_03779"/>
<dbReference type="AlphaFoldDB" id="I9P4R8"/>
<evidence type="ECO:0000313" key="11">
    <source>
        <dbReference type="Proteomes" id="UP000035062"/>
    </source>
</evidence>
<accession>I9P4R8</accession>
<dbReference type="PATRIC" id="fig|1195246.3.peg.738"/>
<dbReference type="EMBL" id="AKKU01000009">
    <property type="protein sequence ID" value="EIW89982.1"/>
    <property type="molecule type" value="Genomic_DNA"/>
</dbReference>
<sequence>MTTQQHPPLYLASTSVYRRALLQKLTTQFNCVKPEVDESPLPYETAEALVNRLALAKAKAVAATLSAGLVIGSDQVAVFQGEILGKPHTIANAEAQLRRFSGQAVTFLTGLAVVNAATGKVQQAIEPFVVYFRELSEAEISHYVAREQPLDCAGSFKSEGLGIALFDKLQGDDPNSLIGLPLIRLLAMLRDEGLNLLLQNQ</sequence>
<evidence type="ECO:0000256" key="9">
    <source>
        <dbReference type="HAMAP-Rule" id="MF_00528"/>
    </source>
</evidence>
<evidence type="ECO:0000256" key="4">
    <source>
        <dbReference type="ARBA" id="ARBA00023080"/>
    </source>
</evidence>
<dbReference type="RefSeq" id="WP_008983685.1">
    <property type="nucleotide sequence ID" value="NZ_AKKU01000009.1"/>
</dbReference>
<comment type="subcellular location">
    <subcellularLocation>
        <location evidence="1 9">Cytoplasm</location>
    </subcellularLocation>
</comment>
<feature type="site" description="Important for substrate specificity" evidence="9">
    <location>
        <position position="17"/>
    </location>
</feature>
<dbReference type="FunFam" id="3.90.950.10:FF:000005">
    <property type="entry name" value="7-methyl-GTP pyrophosphatase"/>
    <property type="match status" value="1"/>
</dbReference>
<dbReference type="NCBIfam" id="TIGR00172">
    <property type="entry name" value="maf"/>
    <property type="match status" value="1"/>
</dbReference>
<dbReference type="GO" id="GO:0005737">
    <property type="term" value="C:cytoplasm"/>
    <property type="evidence" value="ECO:0007669"/>
    <property type="project" value="UniProtKB-SubCell"/>
</dbReference>
<comment type="similarity">
    <text evidence="7 9">Belongs to the Maf family. YceF subfamily.</text>
</comment>
<evidence type="ECO:0000256" key="6">
    <source>
        <dbReference type="ARBA" id="ARBA00053369"/>
    </source>
</evidence>
<comment type="caution">
    <text evidence="10">The sequence shown here is derived from an EMBL/GenBank/DDBJ whole genome shotgun (WGS) entry which is preliminary data.</text>
</comment>
<evidence type="ECO:0000313" key="10">
    <source>
        <dbReference type="EMBL" id="EIW89982.1"/>
    </source>
</evidence>
<dbReference type="SUPFAM" id="SSF52972">
    <property type="entry name" value="ITPase-like"/>
    <property type="match status" value="1"/>
</dbReference>
<evidence type="ECO:0000256" key="1">
    <source>
        <dbReference type="ARBA" id="ARBA00004496"/>
    </source>
</evidence>
<name>I9P4R8_9ALTE</name>
<gene>
    <name evidence="10" type="ORF">AGRI_03779</name>
</gene>
<evidence type="ECO:0000256" key="3">
    <source>
        <dbReference type="ARBA" id="ARBA00022801"/>
    </source>
</evidence>
<dbReference type="Gene3D" id="3.90.950.10">
    <property type="match status" value="1"/>
</dbReference>
<evidence type="ECO:0000256" key="5">
    <source>
        <dbReference type="ARBA" id="ARBA00050213"/>
    </source>
</evidence>
<keyword evidence="11" id="KW-1185">Reference proteome</keyword>
<dbReference type="GO" id="GO:0009117">
    <property type="term" value="P:nucleotide metabolic process"/>
    <property type="evidence" value="ECO:0007669"/>
    <property type="project" value="UniProtKB-KW"/>
</dbReference>
<reference evidence="10 11" key="1">
    <citation type="journal article" date="2012" name="J. Bacteriol.">
        <title>Genome Sequence of Pectin-Degrading Alishewanella agri, Isolated from Landfill Soil.</title>
        <authorList>
            <person name="Kim J."/>
            <person name="Jung J."/>
            <person name="Sung J.S."/>
            <person name="Chun J."/>
            <person name="Park W."/>
        </authorList>
    </citation>
    <scope>NUCLEOTIDE SEQUENCE [LARGE SCALE GENOMIC DNA]</scope>
    <source>
        <strain evidence="10 11">BL06</strain>
    </source>
</reference>
<feature type="site" description="Important for substrate specificity" evidence="9">
    <location>
        <position position="159"/>
    </location>
</feature>
<comment type="catalytic activity">
    <reaction evidence="5 9">
        <text>N(7)-methyl-GTP + H2O = N(7)-methyl-GMP + diphosphate + H(+)</text>
        <dbReference type="Rhea" id="RHEA:58744"/>
        <dbReference type="ChEBI" id="CHEBI:15377"/>
        <dbReference type="ChEBI" id="CHEBI:15378"/>
        <dbReference type="ChEBI" id="CHEBI:33019"/>
        <dbReference type="ChEBI" id="CHEBI:58285"/>
        <dbReference type="ChEBI" id="CHEBI:87133"/>
    </reaction>
</comment>
<dbReference type="HAMAP" id="MF_00528">
    <property type="entry name" value="Maf"/>
    <property type="match status" value="1"/>
</dbReference>
<dbReference type="GO" id="GO:0047429">
    <property type="term" value="F:nucleoside triphosphate diphosphatase activity"/>
    <property type="evidence" value="ECO:0007669"/>
    <property type="project" value="InterPro"/>
</dbReference>
<keyword evidence="3 9" id="KW-0378">Hydrolase</keyword>
<dbReference type="InterPro" id="IPR003697">
    <property type="entry name" value="Maf-like"/>
</dbReference>
<proteinExistence type="inferred from homology"/>
<keyword evidence="4 9" id="KW-0546">Nucleotide metabolism</keyword>
<dbReference type="Pfam" id="PF02545">
    <property type="entry name" value="Maf"/>
    <property type="match status" value="1"/>
</dbReference>
<evidence type="ECO:0000256" key="7">
    <source>
        <dbReference type="ARBA" id="ARBA00060749"/>
    </source>
</evidence>
<dbReference type="Proteomes" id="UP000035062">
    <property type="component" value="Unassembled WGS sequence"/>
</dbReference>